<evidence type="ECO:0000313" key="12">
    <source>
        <dbReference type="EMBL" id="WAR09218.1"/>
    </source>
</evidence>
<evidence type="ECO:0000256" key="4">
    <source>
        <dbReference type="ARBA" id="ARBA00022692"/>
    </source>
</evidence>
<evidence type="ECO:0000259" key="11">
    <source>
        <dbReference type="Pfam" id="PF16178"/>
    </source>
</evidence>
<protein>
    <recommendedName>
        <fullName evidence="8">Anoctamin</fullName>
    </recommendedName>
</protein>
<keyword evidence="3" id="KW-1003">Cell membrane</keyword>
<proteinExistence type="inferred from homology"/>
<evidence type="ECO:0000259" key="10">
    <source>
        <dbReference type="Pfam" id="PF04547"/>
    </source>
</evidence>
<evidence type="ECO:0000256" key="3">
    <source>
        <dbReference type="ARBA" id="ARBA00022475"/>
    </source>
</evidence>
<reference evidence="12" key="1">
    <citation type="submission" date="2022-11" db="EMBL/GenBank/DDBJ databases">
        <title>Centuries of genome instability and evolution in soft-shell clam transmissible cancer (bioRxiv).</title>
        <authorList>
            <person name="Hart S.F.M."/>
            <person name="Yonemitsu M.A."/>
            <person name="Giersch R.M."/>
            <person name="Beal B.F."/>
            <person name="Arriagada G."/>
            <person name="Davis B.W."/>
            <person name="Ostrander E.A."/>
            <person name="Goff S.P."/>
            <person name="Metzger M.J."/>
        </authorList>
    </citation>
    <scope>NUCLEOTIDE SEQUENCE</scope>
    <source>
        <strain evidence="12">MELC-2E11</strain>
        <tissue evidence="12">Siphon/mantle</tissue>
    </source>
</reference>
<name>A0ABY7EKQ8_MYAAR</name>
<feature type="transmembrane region" description="Helical" evidence="8">
    <location>
        <begin position="434"/>
        <end position="463"/>
    </location>
</feature>
<feature type="region of interest" description="Disordered" evidence="9">
    <location>
        <begin position="15"/>
        <end position="96"/>
    </location>
</feature>
<feature type="transmembrane region" description="Helical" evidence="8">
    <location>
        <begin position="279"/>
        <end position="303"/>
    </location>
</feature>
<sequence length="818" mass="93368">MDHQAIGFELANAGPANASVAPAPPQGGLYPAMDPRSQAPPQGGMYPAMDSGYQPPPPTQAPIGFEMSNMPHDNGGPTEVVSDNPPPGGVKGSPEEEETMYFKDNRRRIDYVLASEVGSSAEKENRVAKRKYFIEEIQKMGLELEFEDAENSKSGKVAFIKCHAPWDVLAKGAELMNMKMPLADLIEEDDNYFTAPFNRRRMEQFVIKDRDSFFTNAQRSRIVYAILARAFYEDEDPNNPGKRRFGQISQRAFDPYEGKTEQQTFPTTRQNQIGIYFTWLGYYTMMLVPAAIVGVVAFIYGLVTMWDDQVTNDLCDASSTGNLTMCPLCDGRCTYWRLTESCVYSRATYLFDNPATVAFACFMALWASFFHEFWKRKQAELEYEWDVADFEEEEETVRPEFENTVRRKRENPVNKKLEPYVPKWSKCCRYSTTLFILLFFFALVLMAIVGVILYRIIIAALLYHTDANMVKGRAGIISSATAACINLVIIVLLNFVYQKIAEGLTELEQHRTESEWEDAFTFKMFLFQFVNYYSSIIYISFFKGKFVGRPGDYNRSFFGYRQEECDPAGCLIELCIQLGIIMVGKQAFANFKEVILPKLVVWCKSRSVLKDKEDKVYTHWEQDYNLADQPKLGLFDEYLEMVIQYGFVTIFVAAFPLAPFFALINNIIEIRLDAYKFVTQWKRPLAVRAQDIGIWFGILQGVSAIAVVSNAAIIAFTSEFIPRMVYKYGYSSDQSMHGYYETFRMSKFDISGFHNDSRPTSVEPEFGNLSICISSDSVVGLNVKCFSSCVSRIVVYLSVPMNKFIRKLCMVLVKYFHT</sequence>
<dbReference type="Pfam" id="PF04547">
    <property type="entry name" value="Anoctamin"/>
    <property type="match status" value="1"/>
</dbReference>
<comment type="caution">
    <text evidence="8">Lacks conserved residue(s) required for the propagation of feature annotation.</text>
</comment>
<keyword evidence="7" id="KW-0325">Glycoprotein</keyword>
<evidence type="ECO:0000256" key="9">
    <source>
        <dbReference type="SAM" id="MobiDB-lite"/>
    </source>
</evidence>
<feature type="transmembrane region" description="Helical" evidence="8">
    <location>
        <begin position="475"/>
        <end position="497"/>
    </location>
</feature>
<evidence type="ECO:0000256" key="5">
    <source>
        <dbReference type="ARBA" id="ARBA00022989"/>
    </source>
</evidence>
<keyword evidence="5 8" id="KW-1133">Transmembrane helix</keyword>
<evidence type="ECO:0000256" key="6">
    <source>
        <dbReference type="ARBA" id="ARBA00023136"/>
    </source>
</evidence>
<feature type="transmembrane region" description="Helical" evidence="8">
    <location>
        <begin position="355"/>
        <end position="374"/>
    </location>
</feature>
<evidence type="ECO:0000256" key="8">
    <source>
        <dbReference type="RuleBase" id="RU280814"/>
    </source>
</evidence>
<dbReference type="InterPro" id="IPR032394">
    <property type="entry name" value="Anoct_dimer"/>
</dbReference>
<gene>
    <name evidence="12" type="ORF">MAR_019176</name>
</gene>
<dbReference type="PANTHER" id="PTHR12308:SF84">
    <property type="entry name" value="ANOCTAMIN"/>
    <property type="match status" value="1"/>
</dbReference>
<dbReference type="InterPro" id="IPR049452">
    <property type="entry name" value="Anoctamin_TM"/>
</dbReference>
<comment type="subcellular location">
    <subcellularLocation>
        <location evidence="1">Cell membrane</location>
        <topology evidence="1">Multi-pass membrane protein</topology>
    </subcellularLocation>
    <subcellularLocation>
        <location evidence="8">Membrane</location>
        <topology evidence="8">Multi-pass membrane protein</topology>
    </subcellularLocation>
</comment>
<evidence type="ECO:0000313" key="13">
    <source>
        <dbReference type="Proteomes" id="UP001164746"/>
    </source>
</evidence>
<dbReference type="InterPro" id="IPR007632">
    <property type="entry name" value="Anoctamin"/>
</dbReference>
<feature type="domain" description="Anoctamin transmembrane" evidence="10">
    <location>
        <begin position="272"/>
        <end position="746"/>
    </location>
</feature>
<dbReference type="PANTHER" id="PTHR12308">
    <property type="entry name" value="ANOCTAMIN"/>
    <property type="match status" value="1"/>
</dbReference>
<evidence type="ECO:0000256" key="2">
    <source>
        <dbReference type="ARBA" id="ARBA00009671"/>
    </source>
</evidence>
<evidence type="ECO:0000256" key="1">
    <source>
        <dbReference type="ARBA" id="ARBA00004651"/>
    </source>
</evidence>
<feature type="domain" description="Anoctamin dimerisation" evidence="11">
    <location>
        <begin position="101"/>
        <end position="187"/>
    </location>
</feature>
<feature type="transmembrane region" description="Helical" evidence="8">
    <location>
        <begin position="692"/>
        <end position="717"/>
    </location>
</feature>
<dbReference type="Pfam" id="PF16178">
    <property type="entry name" value="Anoct_dimer"/>
    <property type="match status" value="1"/>
</dbReference>
<keyword evidence="6 8" id="KW-0472">Membrane</keyword>
<feature type="transmembrane region" description="Helical" evidence="8">
    <location>
        <begin position="645"/>
        <end position="668"/>
    </location>
</feature>
<organism evidence="12 13">
    <name type="scientific">Mya arenaria</name>
    <name type="common">Soft-shell clam</name>
    <dbReference type="NCBI Taxonomy" id="6604"/>
    <lineage>
        <taxon>Eukaryota</taxon>
        <taxon>Metazoa</taxon>
        <taxon>Spiralia</taxon>
        <taxon>Lophotrochozoa</taxon>
        <taxon>Mollusca</taxon>
        <taxon>Bivalvia</taxon>
        <taxon>Autobranchia</taxon>
        <taxon>Heteroconchia</taxon>
        <taxon>Euheterodonta</taxon>
        <taxon>Imparidentia</taxon>
        <taxon>Neoheterodontei</taxon>
        <taxon>Myida</taxon>
        <taxon>Myoidea</taxon>
        <taxon>Myidae</taxon>
        <taxon>Mya</taxon>
    </lineage>
</organism>
<accession>A0ABY7EKQ8</accession>
<dbReference type="EMBL" id="CP111017">
    <property type="protein sequence ID" value="WAR09218.1"/>
    <property type="molecule type" value="Genomic_DNA"/>
</dbReference>
<evidence type="ECO:0000256" key="7">
    <source>
        <dbReference type="ARBA" id="ARBA00023180"/>
    </source>
</evidence>
<keyword evidence="13" id="KW-1185">Reference proteome</keyword>
<comment type="similarity">
    <text evidence="2 8">Belongs to the anoctamin family.</text>
</comment>
<dbReference type="Proteomes" id="UP001164746">
    <property type="component" value="Chromosome 6"/>
</dbReference>
<keyword evidence="4 8" id="KW-0812">Transmembrane</keyword>